<dbReference type="Proteomes" id="UP000006503">
    <property type="component" value="Chromosome"/>
</dbReference>
<protein>
    <submittedName>
        <fullName evidence="2">Uncharacterized protein</fullName>
    </submittedName>
</protein>
<dbReference type="EMBL" id="CP003734">
    <property type="protein sequence ID" value="AFO47198.1"/>
    <property type="molecule type" value="Genomic_DNA"/>
</dbReference>
<evidence type="ECO:0000313" key="2">
    <source>
        <dbReference type="EMBL" id="AFO47198.1"/>
    </source>
</evidence>
<feature type="coiled-coil region" evidence="1">
    <location>
        <begin position="34"/>
        <end position="82"/>
    </location>
</feature>
<evidence type="ECO:0000313" key="3">
    <source>
        <dbReference type="Proteomes" id="UP000006503"/>
    </source>
</evidence>
<dbReference type="PATRIC" id="fig|1196325.3.peg.1348"/>
<evidence type="ECO:0000256" key="1">
    <source>
        <dbReference type="SAM" id="Coils"/>
    </source>
</evidence>
<gene>
    <name evidence="2" type="ordered locus">T1E_1343</name>
</gene>
<proteinExistence type="predicted"/>
<name>I7B791_PSEPT</name>
<accession>I7B791</accession>
<keyword evidence="1" id="KW-0175">Coiled coil</keyword>
<dbReference type="KEGG" id="ppx:T1E_1343"/>
<dbReference type="AlphaFoldDB" id="I7B791"/>
<reference evidence="3" key="1">
    <citation type="journal article" date="2013" name="Microb. Biotechnol.">
        <title>Metabolic potential of the organic-solvent tolerant Pseudomonas putida DOT-T1E deduced from its annotated genome.</title>
        <authorList>
            <person name="Udaondo Z."/>
            <person name="Molina L."/>
            <person name="Daniels C."/>
            <person name="Gomez M.J."/>
            <person name="Molina-Henares M.A."/>
            <person name="Matilla M.A."/>
            <person name="Roca A."/>
            <person name="Fernandez M."/>
            <person name="Duque E."/>
            <person name="Segura A."/>
            <person name="Ramos J.L."/>
        </authorList>
    </citation>
    <scope>NUCLEOTIDE SEQUENCE [LARGE SCALE GENOMIC DNA]</scope>
    <source>
        <strain evidence="3">DOT-T1E</strain>
    </source>
</reference>
<dbReference type="RefSeq" id="WP_014859735.1">
    <property type="nucleotide sequence ID" value="NC_018220.1"/>
</dbReference>
<sequence>MSTIKRNLQKLVDRVKLNRRFCADEHHHALADGVQDLLAEIEQLREANEQVCTNYNRVSFTSEERGKQIDQLKAENEELKQNMYYSDQIIETRTRLLKLIPPCPVHGEECVPHAMEWVSAALAKERAQ</sequence>
<organism evidence="2 3">
    <name type="scientific">Pseudomonas putida (strain DOT-T1E)</name>
    <dbReference type="NCBI Taxonomy" id="1196325"/>
    <lineage>
        <taxon>Bacteria</taxon>
        <taxon>Pseudomonadati</taxon>
        <taxon>Pseudomonadota</taxon>
        <taxon>Gammaproteobacteria</taxon>
        <taxon>Pseudomonadales</taxon>
        <taxon>Pseudomonadaceae</taxon>
        <taxon>Pseudomonas</taxon>
    </lineage>
</organism>
<dbReference type="HOGENOM" id="CLU_1957679_0_0_6"/>